<accession>A0A834XBL9</accession>
<evidence type="ECO:0000313" key="2">
    <source>
        <dbReference type="Proteomes" id="UP000634136"/>
    </source>
</evidence>
<comment type="caution">
    <text evidence="1">The sequence shown here is derived from an EMBL/GenBank/DDBJ whole genome shotgun (WGS) entry which is preliminary data.</text>
</comment>
<proteinExistence type="predicted"/>
<gene>
    <name evidence="1" type="ORF">G2W53_003923</name>
</gene>
<dbReference type="Proteomes" id="UP000634136">
    <property type="component" value="Unassembled WGS sequence"/>
</dbReference>
<organism evidence="1 2">
    <name type="scientific">Senna tora</name>
    <dbReference type="NCBI Taxonomy" id="362788"/>
    <lineage>
        <taxon>Eukaryota</taxon>
        <taxon>Viridiplantae</taxon>
        <taxon>Streptophyta</taxon>
        <taxon>Embryophyta</taxon>
        <taxon>Tracheophyta</taxon>
        <taxon>Spermatophyta</taxon>
        <taxon>Magnoliopsida</taxon>
        <taxon>eudicotyledons</taxon>
        <taxon>Gunneridae</taxon>
        <taxon>Pentapetalae</taxon>
        <taxon>rosids</taxon>
        <taxon>fabids</taxon>
        <taxon>Fabales</taxon>
        <taxon>Fabaceae</taxon>
        <taxon>Caesalpinioideae</taxon>
        <taxon>Cassia clade</taxon>
        <taxon>Senna</taxon>
    </lineage>
</organism>
<name>A0A834XBL9_9FABA</name>
<evidence type="ECO:0000313" key="1">
    <source>
        <dbReference type="EMBL" id="KAF7841625.1"/>
    </source>
</evidence>
<dbReference type="AlphaFoldDB" id="A0A834XBL9"/>
<keyword evidence="2" id="KW-1185">Reference proteome</keyword>
<sequence>MESDTLTVTHASYCHEPMLLLLDQILSSLMELENAVFT</sequence>
<reference evidence="1" key="1">
    <citation type="submission" date="2020-09" db="EMBL/GenBank/DDBJ databases">
        <title>Genome-Enabled Discovery of Anthraquinone Biosynthesis in Senna tora.</title>
        <authorList>
            <person name="Kang S.-H."/>
            <person name="Pandey R.P."/>
            <person name="Lee C.-M."/>
            <person name="Sim J.-S."/>
            <person name="Jeong J.-T."/>
            <person name="Choi B.-S."/>
            <person name="Jung M."/>
            <person name="Ginzburg D."/>
            <person name="Zhao K."/>
            <person name="Won S.Y."/>
            <person name="Oh T.-J."/>
            <person name="Yu Y."/>
            <person name="Kim N.-H."/>
            <person name="Lee O.R."/>
            <person name="Lee T.-H."/>
            <person name="Bashyal P."/>
            <person name="Kim T.-S."/>
            <person name="Lee W.-H."/>
            <person name="Kawkins C."/>
            <person name="Kim C.-K."/>
            <person name="Kim J.S."/>
            <person name="Ahn B.O."/>
            <person name="Rhee S.Y."/>
            <person name="Sohng J.K."/>
        </authorList>
    </citation>
    <scope>NUCLEOTIDE SEQUENCE</scope>
    <source>
        <tissue evidence="1">Leaf</tissue>
    </source>
</reference>
<dbReference type="EMBL" id="JAAIUW010000002">
    <property type="protein sequence ID" value="KAF7841625.1"/>
    <property type="molecule type" value="Genomic_DNA"/>
</dbReference>
<protein>
    <submittedName>
        <fullName evidence="1">Uncharacterized protein</fullName>
    </submittedName>
</protein>